<reference evidence="2 3" key="1">
    <citation type="journal article" date="2023" name="Plants (Basel)">
        <title>Bridging the Gap: Combining Genomics and Transcriptomics Approaches to Understand Stylosanthes scabra, an Orphan Legume from the Brazilian Caatinga.</title>
        <authorList>
            <person name="Ferreira-Neto J.R.C."/>
            <person name="da Silva M.D."/>
            <person name="Binneck E."/>
            <person name="de Melo N.F."/>
            <person name="da Silva R.H."/>
            <person name="de Melo A.L.T.M."/>
            <person name="Pandolfi V."/>
            <person name="Bustamante F.O."/>
            <person name="Brasileiro-Vidal A.C."/>
            <person name="Benko-Iseppon A.M."/>
        </authorList>
    </citation>
    <scope>NUCLEOTIDE SEQUENCE [LARGE SCALE GENOMIC DNA]</scope>
    <source>
        <tissue evidence="2">Leaves</tissue>
    </source>
</reference>
<dbReference type="Proteomes" id="UP001341840">
    <property type="component" value="Unassembled WGS sequence"/>
</dbReference>
<comment type="caution">
    <text evidence="2">The sequence shown here is derived from an EMBL/GenBank/DDBJ whole genome shotgun (WGS) entry which is preliminary data.</text>
</comment>
<evidence type="ECO:0000256" key="1">
    <source>
        <dbReference type="SAM" id="MobiDB-lite"/>
    </source>
</evidence>
<sequence length="145" mass="16323">MKKLMKVLRYYQHHMYFRRIGKKEQVLRGLDITWNPHEKHMLPASMGSAKTGTEDAEWRGETTEATEISNKGEQATESGTGSANHAALLGCWSEDDEDGELRGTTTFLWKANGTTEDRTRLKQLRCCSLLASGLGFWVSWGRVGS</sequence>
<feature type="compositionally biased region" description="Polar residues" evidence="1">
    <location>
        <begin position="63"/>
        <end position="81"/>
    </location>
</feature>
<evidence type="ECO:0000313" key="2">
    <source>
        <dbReference type="EMBL" id="MED6224315.1"/>
    </source>
</evidence>
<accession>A0ABU6ZQP8</accession>
<protein>
    <submittedName>
        <fullName evidence="2">Uncharacterized protein</fullName>
    </submittedName>
</protein>
<keyword evidence="3" id="KW-1185">Reference proteome</keyword>
<feature type="compositionally biased region" description="Basic and acidic residues" evidence="1">
    <location>
        <begin position="52"/>
        <end position="62"/>
    </location>
</feature>
<feature type="region of interest" description="Disordered" evidence="1">
    <location>
        <begin position="43"/>
        <end position="81"/>
    </location>
</feature>
<evidence type="ECO:0000313" key="3">
    <source>
        <dbReference type="Proteomes" id="UP001341840"/>
    </source>
</evidence>
<organism evidence="2 3">
    <name type="scientific">Stylosanthes scabra</name>
    <dbReference type="NCBI Taxonomy" id="79078"/>
    <lineage>
        <taxon>Eukaryota</taxon>
        <taxon>Viridiplantae</taxon>
        <taxon>Streptophyta</taxon>
        <taxon>Embryophyta</taxon>
        <taxon>Tracheophyta</taxon>
        <taxon>Spermatophyta</taxon>
        <taxon>Magnoliopsida</taxon>
        <taxon>eudicotyledons</taxon>
        <taxon>Gunneridae</taxon>
        <taxon>Pentapetalae</taxon>
        <taxon>rosids</taxon>
        <taxon>fabids</taxon>
        <taxon>Fabales</taxon>
        <taxon>Fabaceae</taxon>
        <taxon>Papilionoideae</taxon>
        <taxon>50 kb inversion clade</taxon>
        <taxon>dalbergioids sensu lato</taxon>
        <taxon>Dalbergieae</taxon>
        <taxon>Pterocarpus clade</taxon>
        <taxon>Stylosanthes</taxon>
    </lineage>
</organism>
<dbReference type="EMBL" id="JASCZI010273146">
    <property type="protein sequence ID" value="MED6224315.1"/>
    <property type="molecule type" value="Genomic_DNA"/>
</dbReference>
<proteinExistence type="predicted"/>
<gene>
    <name evidence="2" type="ORF">PIB30_082787</name>
</gene>
<name>A0ABU6ZQP8_9FABA</name>